<evidence type="ECO:0000313" key="3">
    <source>
        <dbReference type="EMBL" id="WNL16484.1"/>
    </source>
</evidence>
<accession>A0AA96CXM3</accession>
<keyword evidence="1" id="KW-0175">Coiled coil</keyword>
<name>A0AA96CXM3_9BACT</name>
<evidence type="ECO:0000256" key="1">
    <source>
        <dbReference type="SAM" id="Coils"/>
    </source>
</evidence>
<evidence type="ECO:0000256" key="2">
    <source>
        <dbReference type="SAM" id="SignalP"/>
    </source>
</evidence>
<organism evidence="3">
    <name type="scientific">Arcobacter sp. AZ-2023</name>
    <dbReference type="NCBI Taxonomy" id="3074453"/>
    <lineage>
        <taxon>Bacteria</taxon>
        <taxon>Pseudomonadati</taxon>
        <taxon>Campylobacterota</taxon>
        <taxon>Epsilonproteobacteria</taxon>
        <taxon>Campylobacterales</taxon>
        <taxon>Arcobacteraceae</taxon>
        <taxon>Arcobacter</taxon>
    </lineage>
</organism>
<protein>
    <recommendedName>
        <fullName evidence="4">Lipoprotein</fullName>
    </recommendedName>
</protein>
<feature type="chain" id="PRO_5041740665" description="Lipoprotein" evidence="2">
    <location>
        <begin position="24"/>
        <end position="193"/>
    </location>
</feature>
<sequence length="193" mass="22276">MRSLKYGFCLFFTSLLFSGCSNKYEVTFDSNPRGATLICNGNNWGYTPKKLYYDEKVRNYSSLDVSSCSANWVSGYKATYPKDMQIFPNGGTIVTLDRPTYGEGYPMDAQFALQVEQMQAQQAQASKAEYDESLRSIRNNLDHIQNQQNRTLEQMNNINRNMQMDNLNNNLNNINNNLNQINRNNRNFNWLAP</sequence>
<gene>
    <name evidence="3" type="ORF">RJG54_09765</name>
</gene>
<feature type="coiled-coil region" evidence="1">
    <location>
        <begin position="120"/>
        <end position="184"/>
    </location>
</feature>
<dbReference type="PROSITE" id="PS51257">
    <property type="entry name" value="PROKAR_LIPOPROTEIN"/>
    <property type="match status" value="1"/>
</dbReference>
<proteinExistence type="predicted"/>
<dbReference type="AlphaFoldDB" id="A0AA96CXM3"/>
<evidence type="ECO:0008006" key="4">
    <source>
        <dbReference type="Google" id="ProtNLM"/>
    </source>
</evidence>
<dbReference type="EMBL" id="CP134846">
    <property type="protein sequence ID" value="WNL16484.1"/>
    <property type="molecule type" value="Genomic_DNA"/>
</dbReference>
<feature type="signal peptide" evidence="2">
    <location>
        <begin position="1"/>
        <end position="23"/>
    </location>
</feature>
<reference evidence="3" key="1">
    <citation type="submission" date="2023-09" db="EMBL/GenBank/DDBJ databases">
        <title>Arcobacter tbilisiensis sp. nov. isolated from chicken meat in Tbilisi, Georgia.</title>
        <authorList>
            <person name="Matthias R."/>
            <person name="Zautner A.E."/>
        </authorList>
    </citation>
    <scope>NUCLEOTIDE SEQUENCE</scope>
    <source>
        <strain evidence="3">LEO 107</strain>
    </source>
</reference>
<keyword evidence="2" id="KW-0732">Signal</keyword>